<dbReference type="Proteomes" id="UP000675882">
    <property type="component" value="Unassembled WGS sequence"/>
</dbReference>
<reference evidence="1" key="1">
    <citation type="submission" date="2021-02" db="EMBL/GenBank/DDBJ databases">
        <authorList>
            <person name="Han P."/>
        </authorList>
    </citation>
    <scope>NUCLEOTIDE SEQUENCE</scope>
    <source>
        <strain evidence="1">Candidatus Nitrotoga sp. ZN8</strain>
    </source>
</reference>
<gene>
    <name evidence="1" type="ORF">NTGZN8_60067</name>
</gene>
<dbReference type="EMBL" id="CAJNBL010000041">
    <property type="protein sequence ID" value="CAE6734591.1"/>
    <property type="molecule type" value="Genomic_DNA"/>
</dbReference>
<dbReference type="AlphaFoldDB" id="A0A916F9P4"/>
<name>A0A916F9P4_9PROT</name>
<evidence type="ECO:0000313" key="1">
    <source>
        <dbReference type="EMBL" id="CAE6734591.1"/>
    </source>
</evidence>
<evidence type="ECO:0000313" key="2">
    <source>
        <dbReference type="Proteomes" id="UP000675882"/>
    </source>
</evidence>
<sequence>MLAPLSRGYRYYIPQQDAKEYAGASKLPRLPTAELEAAVLGQLGTMMRQPVMISEIVPQAPYMLAAILDDTTLPDHITLLELAADPPLVWVNQREQIGL</sequence>
<comment type="caution">
    <text evidence="1">The sequence shown here is derived from an EMBL/GenBank/DDBJ whole genome shotgun (WGS) entry which is preliminary data.</text>
</comment>
<accession>A0A916F9P4</accession>
<protein>
    <submittedName>
        <fullName evidence="1">Uncharacterized protein</fullName>
    </submittedName>
</protein>
<keyword evidence="2" id="KW-1185">Reference proteome</keyword>
<organism evidence="1 2">
    <name type="scientific">Candidatus Nitrotoga fabula</name>
    <dbReference type="NCBI Taxonomy" id="2182327"/>
    <lineage>
        <taxon>Bacteria</taxon>
        <taxon>Pseudomonadati</taxon>
        <taxon>Pseudomonadota</taxon>
        <taxon>Betaproteobacteria</taxon>
        <taxon>Nitrosomonadales</taxon>
        <taxon>Gallionellaceae</taxon>
        <taxon>Candidatus Nitrotoga</taxon>
    </lineage>
</organism>
<proteinExistence type="predicted"/>